<keyword evidence="2 4" id="KW-0012">Acyltransferase</keyword>
<feature type="domain" description="Phospholipid/glycerol acyltransferase" evidence="3">
    <location>
        <begin position="46"/>
        <end position="158"/>
    </location>
</feature>
<evidence type="ECO:0000259" key="3">
    <source>
        <dbReference type="SMART" id="SM00563"/>
    </source>
</evidence>
<evidence type="ECO:0000313" key="5">
    <source>
        <dbReference type="Proteomes" id="UP000824071"/>
    </source>
</evidence>
<dbReference type="AlphaFoldDB" id="A0A9D1IEP2"/>
<gene>
    <name evidence="4" type="ORF">IAC53_01480</name>
</gene>
<dbReference type="PANTHER" id="PTHR10434:SF11">
    <property type="entry name" value="1-ACYL-SN-GLYCEROL-3-PHOSPHATE ACYLTRANSFERASE"/>
    <property type="match status" value="1"/>
</dbReference>
<name>A0A9D1IEP2_9FIRM</name>
<reference evidence="4" key="2">
    <citation type="journal article" date="2021" name="PeerJ">
        <title>Extensive microbial diversity within the chicken gut microbiome revealed by metagenomics and culture.</title>
        <authorList>
            <person name="Gilroy R."/>
            <person name="Ravi A."/>
            <person name="Getino M."/>
            <person name="Pursley I."/>
            <person name="Horton D.L."/>
            <person name="Alikhan N.F."/>
            <person name="Baker D."/>
            <person name="Gharbi K."/>
            <person name="Hall N."/>
            <person name="Watson M."/>
            <person name="Adriaenssens E.M."/>
            <person name="Foster-Nyarko E."/>
            <person name="Jarju S."/>
            <person name="Secka A."/>
            <person name="Antonio M."/>
            <person name="Oren A."/>
            <person name="Chaudhuri R.R."/>
            <person name="La Ragione R."/>
            <person name="Hildebrand F."/>
            <person name="Pallen M.J."/>
        </authorList>
    </citation>
    <scope>NUCLEOTIDE SEQUENCE</scope>
    <source>
        <strain evidence="4">ChiGjej1B1-19959</strain>
    </source>
</reference>
<dbReference type="CDD" id="cd07989">
    <property type="entry name" value="LPLAT_AGPAT-like"/>
    <property type="match status" value="1"/>
</dbReference>
<dbReference type="PANTHER" id="PTHR10434">
    <property type="entry name" value="1-ACYL-SN-GLYCEROL-3-PHOSPHATE ACYLTRANSFERASE"/>
    <property type="match status" value="1"/>
</dbReference>
<proteinExistence type="predicted"/>
<accession>A0A9D1IEP2</accession>
<dbReference type="SMART" id="SM00563">
    <property type="entry name" value="PlsC"/>
    <property type="match status" value="1"/>
</dbReference>
<dbReference type="GO" id="GO:0003841">
    <property type="term" value="F:1-acylglycerol-3-phosphate O-acyltransferase activity"/>
    <property type="evidence" value="ECO:0007669"/>
    <property type="project" value="TreeGrafter"/>
</dbReference>
<reference evidence="4" key="1">
    <citation type="submission" date="2020-10" db="EMBL/GenBank/DDBJ databases">
        <authorList>
            <person name="Gilroy R."/>
        </authorList>
    </citation>
    <scope>NUCLEOTIDE SEQUENCE</scope>
    <source>
        <strain evidence="4">ChiGjej1B1-19959</strain>
    </source>
</reference>
<dbReference type="SUPFAM" id="SSF69593">
    <property type="entry name" value="Glycerol-3-phosphate (1)-acyltransferase"/>
    <property type="match status" value="1"/>
</dbReference>
<dbReference type="Proteomes" id="UP000824071">
    <property type="component" value="Unassembled WGS sequence"/>
</dbReference>
<evidence type="ECO:0000256" key="1">
    <source>
        <dbReference type="ARBA" id="ARBA00022679"/>
    </source>
</evidence>
<evidence type="ECO:0000256" key="2">
    <source>
        <dbReference type="ARBA" id="ARBA00023315"/>
    </source>
</evidence>
<protein>
    <submittedName>
        <fullName evidence="4">1-acyl-sn-glycerol-3-phosphate acyltransferase</fullName>
    </submittedName>
</protein>
<dbReference type="Pfam" id="PF01553">
    <property type="entry name" value="Acyltransferase"/>
    <property type="match status" value="1"/>
</dbReference>
<dbReference type="GO" id="GO:0006654">
    <property type="term" value="P:phosphatidic acid biosynthetic process"/>
    <property type="evidence" value="ECO:0007669"/>
    <property type="project" value="TreeGrafter"/>
</dbReference>
<sequence>MANYDFSRAREYKLYSVLKPLARVVCKTVYRCTYIGTENIPETGGFILACNHQSAFDPITLGGCGKRVFHFMAKDELFQNPALAKFLTHLNAFPVVRGKGDMSAVRYAEAILQNGWVLGIFPEGTRSEDYRPARGKSGAALIAKATGADVLPAAIYTDTQYKTGSRLTVRFGTLIRNEEFGFTEEGKSRELKDATRRIMGDITALWEEGHCKK</sequence>
<dbReference type="EMBL" id="DVMW01000012">
    <property type="protein sequence ID" value="HIU35266.1"/>
    <property type="molecule type" value="Genomic_DNA"/>
</dbReference>
<keyword evidence="1" id="KW-0808">Transferase</keyword>
<dbReference type="InterPro" id="IPR002123">
    <property type="entry name" value="Plipid/glycerol_acylTrfase"/>
</dbReference>
<organism evidence="4 5">
    <name type="scientific">Candidatus Fimenecus excrementigallinarum</name>
    <dbReference type="NCBI Taxonomy" id="2840816"/>
    <lineage>
        <taxon>Bacteria</taxon>
        <taxon>Bacillati</taxon>
        <taxon>Bacillota</taxon>
        <taxon>Clostridia</taxon>
        <taxon>Candidatus Fimenecus</taxon>
    </lineage>
</organism>
<comment type="caution">
    <text evidence="4">The sequence shown here is derived from an EMBL/GenBank/DDBJ whole genome shotgun (WGS) entry which is preliminary data.</text>
</comment>
<evidence type="ECO:0000313" key="4">
    <source>
        <dbReference type="EMBL" id="HIU35266.1"/>
    </source>
</evidence>